<name>Q1CZJ9_MYXXD</name>
<dbReference type="Proteomes" id="UP000002402">
    <property type="component" value="Chromosome"/>
</dbReference>
<organism evidence="2 3">
    <name type="scientific">Myxococcus xanthus (strain DK1622)</name>
    <dbReference type="NCBI Taxonomy" id="246197"/>
    <lineage>
        <taxon>Bacteria</taxon>
        <taxon>Pseudomonadati</taxon>
        <taxon>Myxococcota</taxon>
        <taxon>Myxococcia</taxon>
        <taxon>Myxococcales</taxon>
        <taxon>Cystobacterineae</taxon>
        <taxon>Myxococcaceae</taxon>
        <taxon>Myxococcus</taxon>
    </lineage>
</organism>
<feature type="compositionally biased region" description="Basic and acidic residues" evidence="1">
    <location>
        <begin position="22"/>
        <end position="32"/>
    </location>
</feature>
<gene>
    <name evidence="2" type="ordered locus">MXAN_6039</name>
</gene>
<dbReference type="AlphaFoldDB" id="Q1CZJ9"/>
<keyword evidence="3" id="KW-1185">Reference proteome</keyword>
<accession>Q1CZJ9</accession>
<protein>
    <submittedName>
        <fullName evidence="2">Uncharacterized protein</fullName>
    </submittedName>
</protein>
<reference evidence="2 3" key="1">
    <citation type="journal article" date="2006" name="Proc. Natl. Acad. Sci. U.S.A.">
        <title>Evolution of sensory complexity recorded in a myxobacterial genome.</title>
        <authorList>
            <person name="Goldman B.S."/>
            <person name="Nierman W.C."/>
            <person name="Kaiser D."/>
            <person name="Slater S.C."/>
            <person name="Durkin A.S."/>
            <person name="Eisen J.A."/>
            <person name="Ronning C.M."/>
            <person name="Barbazuk W.B."/>
            <person name="Blanchard M."/>
            <person name="Field C."/>
            <person name="Halling C."/>
            <person name="Hinkle G."/>
            <person name="Iartchuk O."/>
            <person name="Kim H.S."/>
            <person name="Mackenzie C."/>
            <person name="Madupu R."/>
            <person name="Miller N."/>
            <person name="Shvartsbeyn A."/>
            <person name="Sullivan S.A."/>
            <person name="Vaudin M."/>
            <person name="Wiegand R."/>
            <person name="Kaplan H.B."/>
        </authorList>
    </citation>
    <scope>NUCLEOTIDE SEQUENCE [LARGE SCALE GENOMIC DNA]</scope>
    <source>
        <strain evidence="3">DK1622</strain>
    </source>
</reference>
<sequence length="331" mass="36007">MRPLRLGHGQGLLLLGGGRSARKQERGGEDVAHASSNPRGKGGAPFVERCGTAYTRRPRGRSKRLACWRIPDAMETEDDAPRHLRLAGIIRLGLGGGRGPRDAYVFDPHRLALPAWACALGDTEGPALLVTLDRHLDTVMPRAPAAVPDRTAGLRALDEHARWALDVRNYDHILAAMEAGLVGDALLIARARPRGAFTGDTYVDSRGRPHRLVAVPTVDRAAEAYSRPAPGDAVRDVLDAAGRVLLDVDLDCFTSLSDADPTTVLPWPRQVIREFLLPEDSEPFWDAVLRKTVALTLAREPHHCGGLLASGDLFQDAAQVLFRELLRTEPP</sequence>
<dbReference type="EnsemblBacteria" id="ABF90623">
    <property type="protein sequence ID" value="ABF90623"/>
    <property type="gene ID" value="MXAN_6039"/>
</dbReference>
<feature type="region of interest" description="Disordered" evidence="1">
    <location>
        <begin position="11"/>
        <end position="47"/>
    </location>
</feature>
<dbReference type="eggNOG" id="ENOG502ZB9R">
    <property type="taxonomic scope" value="Bacteria"/>
</dbReference>
<dbReference type="KEGG" id="mxa:MXAN_6039"/>
<evidence type="ECO:0000256" key="1">
    <source>
        <dbReference type="SAM" id="MobiDB-lite"/>
    </source>
</evidence>
<evidence type="ECO:0000313" key="2">
    <source>
        <dbReference type="EMBL" id="ABF90623.1"/>
    </source>
</evidence>
<proteinExistence type="predicted"/>
<dbReference type="HOGENOM" id="CLU_072563_0_0_7"/>
<evidence type="ECO:0000313" key="3">
    <source>
        <dbReference type="Proteomes" id="UP000002402"/>
    </source>
</evidence>
<dbReference type="EMBL" id="CP000113">
    <property type="protein sequence ID" value="ABF90623.1"/>
    <property type="molecule type" value="Genomic_DNA"/>
</dbReference>